<keyword evidence="1" id="KW-0812">Transmembrane</keyword>
<dbReference type="Proteomes" id="UP001500851">
    <property type="component" value="Unassembled WGS sequence"/>
</dbReference>
<dbReference type="EMBL" id="BAAAOB010000003">
    <property type="protein sequence ID" value="GAA1795166.1"/>
    <property type="molecule type" value="Genomic_DNA"/>
</dbReference>
<feature type="transmembrane region" description="Helical" evidence="1">
    <location>
        <begin position="302"/>
        <end position="324"/>
    </location>
</feature>
<reference evidence="3" key="1">
    <citation type="journal article" date="2019" name="Int. J. Syst. Evol. Microbiol.">
        <title>The Global Catalogue of Microorganisms (GCM) 10K type strain sequencing project: providing services to taxonomists for standard genome sequencing and annotation.</title>
        <authorList>
            <consortium name="The Broad Institute Genomics Platform"/>
            <consortium name="The Broad Institute Genome Sequencing Center for Infectious Disease"/>
            <person name="Wu L."/>
            <person name="Ma J."/>
        </authorList>
    </citation>
    <scope>NUCLEOTIDE SEQUENCE [LARGE SCALE GENOMIC DNA]</scope>
    <source>
        <strain evidence="3">JCM 14736</strain>
    </source>
</reference>
<feature type="transmembrane region" description="Helical" evidence="1">
    <location>
        <begin position="20"/>
        <end position="37"/>
    </location>
</feature>
<name>A0ABP4XX08_9MICO</name>
<gene>
    <name evidence="2" type="ORF">GCM10009768_25320</name>
</gene>
<sequence>MGDFTPMDYFWSYATLPGVRTAVVAFVLLVWAVARTIRGRATVPFPRRGNGLGSPRVTVLRAAAACAALLWIGRDLLPLLGYLDERAIGWLPLRSSLGQLIVALLPLASALLGLVLAQFVGNGAERTSSGARQFPTARRGWRSELSRGELVTSGALSLLLLLLAVWAGNGSKPGEDGWVTDQVISGSGFGSSSAQTFGWSFGIPTLLLLLLTGTAAVLLLGRTNRAPLPADPQDRSRETGRRRALSGTAARLVIGSALLTLWWALLLIAMAARTTLGIGTRVNGTWTEFRWESNIGGLADPLLAAAYLCGACGAVLLLAVAFGWTPRVRSETERPSRRIVESDAFAEESR</sequence>
<feature type="transmembrane region" description="Helical" evidence="1">
    <location>
        <begin position="249"/>
        <end position="272"/>
    </location>
</feature>
<feature type="transmembrane region" description="Helical" evidence="1">
    <location>
        <begin position="58"/>
        <end position="77"/>
    </location>
</feature>
<feature type="transmembrane region" description="Helical" evidence="1">
    <location>
        <begin position="197"/>
        <end position="220"/>
    </location>
</feature>
<organism evidence="2 3">
    <name type="scientific">Leucobacter iarius</name>
    <dbReference type="NCBI Taxonomy" id="333963"/>
    <lineage>
        <taxon>Bacteria</taxon>
        <taxon>Bacillati</taxon>
        <taxon>Actinomycetota</taxon>
        <taxon>Actinomycetes</taxon>
        <taxon>Micrococcales</taxon>
        <taxon>Microbacteriaceae</taxon>
        <taxon>Leucobacter</taxon>
    </lineage>
</organism>
<feature type="transmembrane region" description="Helical" evidence="1">
    <location>
        <begin position="148"/>
        <end position="168"/>
    </location>
</feature>
<keyword evidence="1" id="KW-1133">Transmembrane helix</keyword>
<protein>
    <recommendedName>
        <fullName evidence="4">Integral membrane protein</fullName>
    </recommendedName>
</protein>
<keyword evidence="3" id="KW-1185">Reference proteome</keyword>
<evidence type="ECO:0000313" key="3">
    <source>
        <dbReference type="Proteomes" id="UP001500851"/>
    </source>
</evidence>
<dbReference type="RefSeq" id="WP_344032738.1">
    <property type="nucleotide sequence ID" value="NZ_BAAAOB010000003.1"/>
</dbReference>
<keyword evidence="1" id="KW-0472">Membrane</keyword>
<comment type="caution">
    <text evidence="2">The sequence shown here is derived from an EMBL/GenBank/DDBJ whole genome shotgun (WGS) entry which is preliminary data.</text>
</comment>
<proteinExistence type="predicted"/>
<feature type="transmembrane region" description="Helical" evidence="1">
    <location>
        <begin position="97"/>
        <end position="120"/>
    </location>
</feature>
<evidence type="ECO:0008006" key="4">
    <source>
        <dbReference type="Google" id="ProtNLM"/>
    </source>
</evidence>
<evidence type="ECO:0000256" key="1">
    <source>
        <dbReference type="SAM" id="Phobius"/>
    </source>
</evidence>
<evidence type="ECO:0000313" key="2">
    <source>
        <dbReference type="EMBL" id="GAA1795166.1"/>
    </source>
</evidence>
<accession>A0ABP4XX08</accession>